<dbReference type="Pfam" id="PF13847">
    <property type="entry name" value="Methyltransf_31"/>
    <property type="match status" value="1"/>
</dbReference>
<feature type="domain" description="Methyltransferase" evidence="1">
    <location>
        <begin position="41"/>
        <end position="161"/>
    </location>
</feature>
<dbReference type="STRING" id="1121485.GCA_000426485_02244"/>
<dbReference type="Gene3D" id="3.40.50.150">
    <property type="entry name" value="Vaccinia Virus protein VP39"/>
    <property type="match status" value="1"/>
</dbReference>
<dbReference type="Proteomes" id="UP000297861">
    <property type="component" value="Unassembled WGS sequence"/>
</dbReference>
<sequence>MNLPDILISEFIYELEGLAPRSYSMTKKVINSIDDIHNIKKIANIGCGHGYQSVELYEFTKARIISIDHRKEYINNFKKELNLQKLDKYIHPIHYPLDQIHLKSNELDLIWSELLPSSISYKEALIDWSQFIRENGYIVLCAYCWNTSYIPEEVAAFFQNNNMEIDYLYNRINDMFDSDLVPVSHHIMPDSCWWNYFCPIDIELERLSEKYQTNNEVLNFIKGIDLEINLFEKYGEYYSYVFFIGKKTHNYNKKF</sequence>
<accession>A0A4Y8L2I5</accession>
<dbReference type="InterPro" id="IPR029063">
    <property type="entry name" value="SAM-dependent_MTases_sf"/>
</dbReference>
<proteinExistence type="predicted"/>
<dbReference type="InterPro" id="IPR025714">
    <property type="entry name" value="Methyltranfer_dom"/>
</dbReference>
<keyword evidence="3" id="KW-1185">Reference proteome</keyword>
<evidence type="ECO:0000313" key="2">
    <source>
        <dbReference type="EMBL" id="TFD96364.1"/>
    </source>
</evidence>
<comment type="caution">
    <text evidence="2">The sequence shown here is derived from an EMBL/GenBank/DDBJ whole genome shotgun (WGS) entry which is preliminary data.</text>
</comment>
<dbReference type="OrthoDB" id="9808480at2"/>
<name>A0A4Y8L2I5_9BACT</name>
<keyword evidence="2" id="KW-0808">Transferase</keyword>
<keyword evidence="2" id="KW-0489">Methyltransferase</keyword>
<organism evidence="2 3">
    <name type="scientific">Dysgonomonas capnocytophagoides</name>
    <dbReference type="NCBI Taxonomy" id="45254"/>
    <lineage>
        <taxon>Bacteria</taxon>
        <taxon>Pseudomonadati</taxon>
        <taxon>Bacteroidota</taxon>
        <taxon>Bacteroidia</taxon>
        <taxon>Bacteroidales</taxon>
        <taxon>Dysgonomonadaceae</taxon>
        <taxon>Dysgonomonas</taxon>
    </lineage>
</organism>
<gene>
    <name evidence="2" type="ORF">E2605_09330</name>
</gene>
<dbReference type="SUPFAM" id="SSF53335">
    <property type="entry name" value="S-adenosyl-L-methionine-dependent methyltransferases"/>
    <property type="match status" value="1"/>
</dbReference>
<dbReference type="CDD" id="cd02440">
    <property type="entry name" value="AdoMet_MTases"/>
    <property type="match status" value="1"/>
</dbReference>
<dbReference type="EMBL" id="SOML01000005">
    <property type="protein sequence ID" value="TFD96364.1"/>
    <property type="molecule type" value="Genomic_DNA"/>
</dbReference>
<dbReference type="GO" id="GO:0032259">
    <property type="term" value="P:methylation"/>
    <property type="evidence" value="ECO:0007669"/>
    <property type="project" value="UniProtKB-KW"/>
</dbReference>
<dbReference type="RefSeq" id="WP_026626170.1">
    <property type="nucleotide sequence ID" value="NZ_JAWZLG010000107.1"/>
</dbReference>
<evidence type="ECO:0000313" key="3">
    <source>
        <dbReference type="Proteomes" id="UP000297861"/>
    </source>
</evidence>
<evidence type="ECO:0000259" key="1">
    <source>
        <dbReference type="Pfam" id="PF13847"/>
    </source>
</evidence>
<reference evidence="2 3" key="1">
    <citation type="submission" date="2019-03" db="EMBL/GenBank/DDBJ databases">
        <title>San Antonio Military Medical Center submission to MRSN (WRAIR), pending publication.</title>
        <authorList>
            <person name="Blyth D.M."/>
            <person name="Mccarthy S.L."/>
            <person name="Schall S.E."/>
            <person name="Stam J.A."/>
            <person name="Ong A.C."/>
            <person name="Mcgann P.T."/>
        </authorList>
    </citation>
    <scope>NUCLEOTIDE SEQUENCE [LARGE SCALE GENOMIC DNA]</scope>
    <source>
        <strain evidence="2 3">MRSN571793</strain>
    </source>
</reference>
<protein>
    <submittedName>
        <fullName evidence="2">Class I SAM-dependent methyltransferase</fullName>
    </submittedName>
</protein>
<dbReference type="AlphaFoldDB" id="A0A4Y8L2I5"/>
<dbReference type="GO" id="GO:0008168">
    <property type="term" value="F:methyltransferase activity"/>
    <property type="evidence" value="ECO:0007669"/>
    <property type="project" value="UniProtKB-KW"/>
</dbReference>